<dbReference type="Pfam" id="PF08530">
    <property type="entry name" value="PepX_C"/>
    <property type="match status" value="1"/>
</dbReference>
<dbReference type="AlphaFoldDB" id="A0A1G7D5L3"/>
<organism evidence="3 4">
    <name type="scientific">Kordiimonas lacus</name>
    <dbReference type="NCBI Taxonomy" id="637679"/>
    <lineage>
        <taxon>Bacteria</taxon>
        <taxon>Pseudomonadati</taxon>
        <taxon>Pseudomonadota</taxon>
        <taxon>Alphaproteobacteria</taxon>
        <taxon>Kordiimonadales</taxon>
        <taxon>Kordiimonadaceae</taxon>
        <taxon>Kordiimonas</taxon>
    </lineage>
</organism>
<dbReference type="Gene3D" id="1.10.3020.10">
    <property type="entry name" value="alpha-amino acid ester hydrolase ( Helical cap domain)"/>
    <property type="match status" value="1"/>
</dbReference>
<dbReference type="OrthoDB" id="9806163at2"/>
<dbReference type="EMBL" id="FNAK01000007">
    <property type="protein sequence ID" value="SDE46908.1"/>
    <property type="molecule type" value="Genomic_DNA"/>
</dbReference>
<gene>
    <name evidence="3" type="ORF">SAMN04488071_2972</name>
</gene>
<dbReference type="InterPro" id="IPR029058">
    <property type="entry name" value="AB_hydrolase_fold"/>
</dbReference>
<dbReference type="InterPro" id="IPR013736">
    <property type="entry name" value="Xaa-Pro_dipept_C"/>
</dbReference>
<dbReference type="PANTHER" id="PTHR43056:SF10">
    <property type="entry name" value="COCE_NOND FAMILY, PUTATIVE (AFU_ORTHOLOGUE AFUA_7G00600)-RELATED"/>
    <property type="match status" value="1"/>
</dbReference>
<dbReference type="Gene3D" id="2.60.120.260">
    <property type="entry name" value="Galactose-binding domain-like"/>
    <property type="match status" value="1"/>
</dbReference>
<dbReference type="SMART" id="SM00939">
    <property type="entry name" value="PepX_C"/>
    <property type="match status" value="1"/>
</dbReference>
<evidence type="ECO:0000256" key="1">
    <source>
        <dbReference type="ARBA" id="ARBA00022801"/>
    </source>
</evidence>
<feature type="domain" description="Xaa-Pro dipeptidyl-peptidase C-terminal" evidence="2">
    <location>
        <begin position="325"/>
        <end position="604"/>
    </location>
</feature>
<keyword evidence="1" id="KW-0378">Hydrolase</keyword>
<evidence type="ECO:0000313" key="3">
    <source>
        <dbReference type="EMBL" id="SDE46908.1"/>
    </source>
</evidence>
<name>A0A1G7D5L3_9PROT</name>
<dbReference type="Pfam" id="PF02129">
    <property type="entry name" value="Peptidase_S15"/>
    <property type="match status" value="1"/>
</dbReference>
<dbReference type="InterPro" id="IPR050585">
    <property type="entry name" value="Xaa-Pro_dipeptidyl-ppase/CocE"/>
</dbReference>
<proteinExistence type="predicted"/>
<evidence type="ECO:0000313" key="4">
    <source>
        <dbReference type="Proteomes" id="UP000183685"/>
    </source>
</evidence>
<dbReference type="SUPFAM" id="SSF53474">
    <property type="entry name" value="alpha/beta-Hydrolases"/>
    <property type="match status" value="1"/>
</dbReference>
<sequence>MQDVMITMRDGVRLATDVYLPSAFGDCKSGRWPVLMERTPYGKQGLNRSERSVAHPAPRPRTEIARYFARHGYVVVMQDCRGRYGSEGTFSKYLNEAEDGFDTMAWIVDQPWCDGKIGTFGVSYGAHTQISAACLNPPGLSAMFMDSGGFASAYHGGIRRGGAFELKQVTWAYKHALLSPKTAADPARKAALEAVRLTDWFHDMPWTPGHSPLSAAPEYEAYLFEQWQNGTYGPFWQRRGLSALGRYGDMPDIPVMVMGSWYDPYVATSITNYQGLREGRKSPVFLTMGPWTHGQRSFSYAGDVDFGDDAVFEHHFGMDYLDYRLHWFDRYLKGKSDAMFDEQKPVSLFVMGGGGGDADESGRLSHGGRWLSFPDWPVGQGAPTAFFLTKGGSLRPQAPHGREAFADYIYDPRQPTPTIGGAVTSGEPLMAGGAFDQREQDSFFGCTSPGRDLKDRPDVLSFETAPLEADTRVAGPIEARLWVASDCPDTDFTVKLVDVYPPGKDYPAGFAMNITDGILRARYRDDWEHPELMEAGRVYELTIELFATANLFRKGHRIRVDIASSNFPHFDLNSNTGEPEGNWTTTMRARNRIFMDETRPSHILLPISQGK</sequence>
<dbReference type="InterPro" id="IPR000383">
    <property type="entry name" value="Xaa-Pro-like_dom"/>
</dbReference>
<accession>A0A1G7D5L3</accession>
<dbReference type="PANTHER" id="PTHR43056">
    <property type="entry name" value="PEPTIDASE S9 PROLYL OLIGOPEPTIDASE"/>
    <property type="match status" value="1"/>
</dbReference>
<dbReference type="SUPFAM" id="SSF49785">
    <property type="entry name" value="Galactose-binding domain-like"/>
    <property type="match status" value="1"/>
</dbReference>
<dbReference type="STRING" id="637679.GCA_001550055_02332"/>
<keyword evidence="4" id="KW-1185">Reference proteome</keyword>
<reference evidence="3 4" key="1">
    <citation type="submission" date="2016-10" db="EMBL/GenBank/DDBJ databases">
        <authorList>
            <person name="de Groot N.N."/>
        </authorList>
    </citation>
    <scope>NUCLEOTIDE SEQUENCE [LARGE SCALE GENOMIC DNA]</scope>
    <source>
        <strain evidence="3 4">CGMCC 1.9109</strain>
    </source>
</reference>
<dbReference type="Gene3D" id="3.40.50.1820">
    <property type="entry name" value="alpha/beta hydrolase"/>
    <property type="match status" value="1"/>
</dbReference>
<dbReference type="InterPro" id="IPR008979">
    <property type="entry name" value="Galactose-bd-like_sf"/>
</dbReference>
<dbReference type="GO" id="GO:0008239">
    <property type="term" value="F:dipeptidyl-peptidase activity"/>
    <property type="evidence" value="ECO:0007669"/>
    <property type="project" value="InterPro"/>
</dbReference>
<dbReference type="InterPro" id="IPR005674">
    <property type="entry name" value="CocE/Ser_esterase"/>
</dbReference>
<protein>
    <recommendedName>
        <fullName evidence="2">Xaa-Pro dipeptidyl-peptidase C-terminal domain-containing protein</fullName>
    </recommendedName>
</protein>
<dbReference type="Proteomes" id="UP000183685">
    <property type="component" value="Unassembled WGS sequence"/>
</dbReference>
<evidence type="ECO:0000259" key="2">
    <source>
        <dbReference type="SMART" id="SM00939"/>
    </source>
</evidence>
<dbReference type="NCBIfam" id="TIGR00976">
    <property type="entry name" value="CocE_NonD"/>
    <property type="match status" value="1"/>
</dbReference>